<dbReference type="EMBL" id="JAJFAZ020000001">
    <property type="protein sequence ID" value="KAI5349948.1"/>
    <property type="molecule type" value="Genomic_DNA"/>
</dbReference>
<organism evidence="1 2">
    <name type="scientific">Prunus dulcis</name>
    <name type="common">Almond</name>
    <name type="synonym">Amygdalus dulcis</name>
    <dbReference type="NCBI Taxonomy" id="3755"/>
    <lineage>
        <taxon>Eukaryota</taxon>
        <taxon>Viridiplantae</taxon>
        <taxon>Streptophyta</taxon>
        <taxon>Embryophyta</taxon>
        <taxon>Tracheophyta</taxon>
        <taxon>Spermatophyta</taxon>
        <taxon>Magnoliopsida</taxon>
        <taxon>eudicotyledons</taxon>
        <taxon>Gunneridae</taxon>
        <taxon>Pentapetalae</taxon>
        <taxon>rosids</taxon>
        <taxon>fabids</taxon>
        <taxon>Rosales</taxon>
        <taxon>Rosaceae</taxon>
        <taxon>Amygdaloideae</taxon>
        <taxon>Amygdaleae</taxon>
        <taxon>Prunus</taxon>
    </lineage>
</organism>
<dbReference type="Proteomes" id="UP001054821">
    <property type="component" value="Chromosome 1"/>
</dbReference>
<keyword evidence="2" id="KW-1185">Reference proteome</keyword>
<name>A0AAD4WV92_PRUDU</name>
<accession>A0AAD4WV92</accession>
<gene>
    <name evidence="1" type="ORF">L3X38_002839</name>
</gene>
<dbReference type="AlphaFoldDB" id="A0AAD4WV92"/>
<proteinExistence type="predicted"/>
<protein>
    <submittedName>
        <fullName evidence="1">Uncharacterized protein</fullName>
    </submittedName>
</protein>
<reference evidence="1 2" key="1">
    <citation type="journal article" date="2022" name="G3 (Bethesda)">
        <title>Whole-genome sequence and methylome profiling of the almond [Prunus dulcis (Mill.) D.A. Webb] cultivar 'Nonpareil'.</title>
        <authorList>
            <person name="D'Amico-Willman K.M."/>
            <person name="Ouma W.Z."/>
            <person name="Meulia T."/>
            <person name="Sideli G.M."/>
            <person name="Gradziel T.M."/>
            <person name="Fresnedo-Ramirez J."/>
        </authorList>
    </citation>
    <scope>NUCLEOTIDE SEQUENCE [LARGE SCALE GENOMIC DNA]</scope>
    <source>
        <strain evidence="1">Clone GOH B32 T37-40</strain>
    </source>
</reference>
<comment type="caution">
    <text evidence="1">The sequence shown here is derived from an EMBL/GenBank/DDBJ whole genome shotgun (WGS) entry which is preliminary data.</text>
</comment>
<sequence length="70" mass="7137">MLADPTGGVIGGVLFLGEIFGAHERDRNGVASMPPVLCAAEQSLKKANNGVFNKSIGAGCGVAVEKEEHA</sequence>
<evidence type="ECO:0000313" key="1">
    <source>
        <dbReference type="EMBL" id="KAI5349948.1"/>
    </source>
</evidence>
<evidence type="ECO:0000313" key="2">
    <source>
        <dbReference type="Proteomes" id="UP001054821"/>
    </source>
</evidence>